<dbReference type="PANTHER" id="PTHR47481">
    <property type="match status" value="1"/>
</dbReference>
<feature type="region of interest" description="Disordered" evidence="1">
    <location>
        <begin position="370"/>
        <end position="401"/>
    </location>
</feature>
<feature type="region of interest" description="Disordered" evidence="1">
    <location>
        <begin position="1"/>
        <end position="24"/>
    </location>
</feature>
<keyword evidence="3" id="KW-1185">Reference proteome</keyword>
<dbReference type="Proteomes" id="UP001417504">
    <property type="component" value="Unassembled WGS sequence"/>
</dbReference>
<reference evidence="2 3" key="1">
    <citation type="submission" date="2024-01" db="EMBL/GenBank/DDBJ databases">
        <title>Genome assemblies of Stephania.</title>
        <authorList>
            <person name="Yang L."/>
        </authorList>
    </citation>
    <scope>NUCLEOTIDE SEQUENCE [LARGE SCALE GENOMIC DNA]</scope>
    <source>
        <strain evidence="2">QJT</strain>
        <tissue evidence="2">Leaf</tissue>
    </source>
</reference>
<dbReference type="PANTHER" id="PTHR47481:SF31">
    <property type="entry name" value="OS01G0873500 PROTEIN"/>
    <property type="match status" value="1"/>
</dbReference>
<proteinExistence type="predicted"/>
<sequence length="401" mass="43193">MMESSSPQSSTDPQATPQMAAPTSTTINTLPFGTSFSQGLSIKLGHDNFLLWKSIILAFVKGIKMEGHLLGTKPCPAPMLADAETPNPDYEDWISKDNHLLCFLLNSLEGTIAQQITGATTCHLAWTAIQNLCGAHNRAKVQICRASLQTTHKGTQSMTDYLSSMKQLVDNLSAAGSPYPTCDLISCVLAGLDGEYLPITTVLQEKTTLTWPELQASLLTFEAKLQQLHNVQALASLSLGVGPAVSTTKPQNPAAHLMQHRVGNNTNNPRFTNNANPRHFRGGYRTRGGRNGGRPTNNNNNNNNRPTCQICGKLGHTAAICYHRSDNSYMGSAPSQPVQQQTQAPSSAFITEQSSIPDASWFFDSGATHHITSDPAHLSNRSEYSGCSHTQGSSSGDRSAS</sequence>
<feature type="region of interest" description="Disordered" evidence="1">
    <location>
        <begin position="261"/>
        <end position="305"/>
    </location>
</feature>
<feature type="compositionally biased region" description="Polar residues" evidence="1">
    <location>
        <begin position="379"/>
        <end position="401"/>
    </location>
</feature>
<protein>
    <recommendedName>
        <fullName evidence="4">Retrotransposon Copia-like N-terminal domain-containing protein</fullName>
    </recommendedName>
</protein>
<name>A0AAP0K675_9MAGN</name>
<feature type="compositionally biased region" description="Low complexity" evidence="1">
    <location>
        <begin position="293"/>
        <end position="305"/>
    </location>
</feature>
<dbReference type="AlphaFoldDB" id="A0AAP0K675"/>
<evidence type="ECO:0000313" key="3">
    <source>
        <dbReference type="Proteomes" id="UP001417504"/>
    </source>
</evidence>
<feature type="compositionally biased region" description="Basic residues" evidence="1">
    <location>
        <begin position="278"/>
        <end position="288"/>
    </location>
</feature>
<evidence type="ECO:0000256" key="1">
    <source>
        <dbReference type="SAM" id="MobiDB-lite"/>
    </source>
</evidence>
<accession>A0AAP0K675</accession>
<evidence type="ECO:0008006" key="4">
    <source>
        <dbReference type="Google" id="ProtNLM"/>
    </source>
</evidence>
<organism evidence="2 3">
    <name type="scientific">Stephania japonica</name>
    <dbReference type="NCBI Taxonomy" id="461633"/>
    <lineage>
        <taxon>Eukaryota</taxon>
        <taxon>Viridiplantae</taxon>
        <taxon>Streptophyta</taxon>
        <taxon>Embryophyta</taxon>
        <taxon>Tracheophyta</taxon>
        <taxon>Spermatophyta</taxon>
        <taxon>Magnoliopsida</taxon>
        <taxon>Ranunculales</taxon>
        <taxon>Menispermaceae</taxon>
        <taxon>Menispermoideae</taxon>
        <taxon>Cissampelideae</taxon>
        <taxon>Stephania</taxon>
    </lineage>
</organism>
<feature type="compositionally biased region" description="Low complexity" evidence="1">
    <location>
        <begin position="264"/>
        <end position="277"/>
    </location>
</feature>
<dbReference type="Pfam" id="PF14223">
    <property type="entry name" value="Retrotran_gag_2"/>
    <property type="match status" value="1"/>
</dbReference>
<gene>
    <name evidence="2" type="ORF">Sjap_006646</name>
</gene>
<evidence type="ECO:0000313" key="2">
    <source>
        <dbReference type="EMBL" id="KAK9146743.1"/>
    </source>
</evidence>
<dbReference type="EMBL" id="JBBNAE010000002">
    <property type="protein sequence ID" value="KAK9146743.1"/>
    <property type="molecule type" value="Genomic_DNA"/>
</dbReference>
<comment type="caution">
    <text evidence="2">The sequence shown here is derived from an EMBL/GenBank/DDBJ whole genome shotgun (WGS) entry which is preliminary data.</text>
</comment>